<sequence>MIQRLMELKWLRWQKGRQQSGYDKMLIIYNKLGVECDAYLLRFLVGSMIPQHQDPVQKGRHFRLNIIIKKSQSGGEFICERDIINLPRIKLFRPDLYRHEVTEVVGSPRYVLSIGWVLDESLKCCK</sequence>
<evidence type="ECO:0000313" key="2">
    <source>
        <dbReference type="Proteomes" id="UP000018460"/>
    </source>
</evidence>
<evidence type="ECO:0000313" key="1">
    <source>
        <dbReference type="EMBL" id="ENV83946.1"/>
    </source>
</evidence>
<protein>
    <recommendedName>
        <fullName evidence="3">Fe2OG dioxygenase domain-containing protein</fullName>
    </recommendedName>
</protein>
<dbReference type="Proteomes" id="UP000018460">
    <property type="component" value="Unassembled WGS sequence"/>
</dbReference>
<evidence type="ECO:0008006" key="3">
    <source>
        <dbReference type="Google" id="ProtNLM"/>
    </source>
</evidence>
<dbReference type="AlphaFoldDB" id="N9CEM4"/>
<gene>
    <name evidence="1" type="ORF">F941_00352</name>
</gene>
<accession>N9CEM4</accession>
<reference evidence="1 2" key="1">
    <citation type="submission" date="2013-02" db="EMBL/GenBank/DDBJ databases">
        <title>The Genome Sequence of Acinetobacter bouvetii CIP 107468.</title>
        <authorList>
            <consortium name="The Broad Institute Genome Sequencing Platform"/>
            <consortium name="The Broad Institute Genome Sequencing Center for Infectious Disease"/>
            <person name="Cerqueira G."/>
            <person name="Feldgarden M."/>
            <person name="Courvalin P."/>
            <person name="Perichon B."/>
            <person name="Grillot-Courvalin C."/>
            <person name="Clermont D."/>
            <person name="Rocha E."/>
            <person name="Yoon E.-J."/>
            <person name="Nemec A."/>
            <person name="Walker B."/>
            <person name="Young S.K."/>
            <person name="Zeng Q."/>
            <person name="Gargeya S."/>
            <person name="Fitzgerald M."/>
            <person name="Haas B."/>
            <person name="Abouelleil A."/>
            <person name="Alvarado L."/>
            <person name="Arachchi H.M."/>
            <person name="Berlin A.M."/>
            <person name="Chapman S.B."/>
            <person name="Dewar J."/>
            <person name="Goldberg J."/>
            <person name="Griggs A."/>
            <person name="Gujja S."/>
            <person name="Hansen M."/>
            <person name="Howarth C."/>
            <person name="Imamovic A."/>
            <person name="Larimer J."/>
            <person name="McCowan C."/>
            <person name="Murphy C."/>
            <person name="Neiman D."/>
            <person name="Pearson M."/>
            <person name="Priest M."/>
            <person name="Roberts A."/>
            <person name="Saif S."/>
            <person name="Shea T."/>
            <person name="Sisk P."/>
            <person name="Sykes S."/>
            <person name="Wortman J."/>
            <person name="Nusbaum C."/>
            <person name="Birren B."/>
        </authorList>
    </citation>
    <scope>NUCLEOTIDE SEQUENCE [LARGE SCALE GENOMIC DNA]</scope>
    <source>
        <strain evidence="1 2">CIP 107468</strain>
    </source>
</reference>
<dbReference type="eggNOG" id="ENOG5031C5B">
    <property type="taxonomic scope" value="Bacteria"/>
</dbReference>
<comment type="caution">
    <text evidence="1">The sequence shown here is derived from an EMBL/GenBank/DDBJ whole genome shotgun (WGS) entry which is preliminary data.</text>
</comment>
<proteinExistence type="predicted"/>
<keyword evidence="2" id="KW-1185">Reference proteome</keyword>
<organism evidence="1 2">
    <name type="scientific">Acinetobacter bouvetii DSM 14964 = CIP 107468</name>
    <dbReference type="NCBI Taxonomy" id="1120925"/>
    <lineage>
        <taxon>Bacteria</taxon>
        <taxon>Pseudomonadati</taxon>
        <taxon>Pseudomonadota</taxon>
        <taxon>Gammaproteobacteria</taxon>
        <taxon>Moraxellales</taxon>
        <taxon>Moraxellaceae</taxon>
        <taxon>Acinetobacter</taxon>
    </lineage>
</organism>
<name>N9CEM4_9GAMM</name>
<dbReference type="EMBL" id="APQD01000003">
    <property type="protein sequence ID" value="ENV83946.1"/>
    <property type="molecule type" value="Genomic_DNA"/>
</dbReference>